<organism evidence="1 2">
    <name type="scientific">Dorea hominis</name>
    <dbReference type="NCBI Taxonomy" id="2763040"/>
    <lineage>
        <taxon>Bacteria</taxon>
        <taxon>Bacillati</taxon>
        <taxon>Bacillota</taxon>
        <taxon>Clostridia</taxon>
        <taxon>Lachnospirales</taxon>
        <taxon>Lachnospiraceae</taxon>
        <taxon>Dorea</taxon>
    </lineage>
</organism>
<dbReference type="Proteomes" id="UP000647235">
    <property type="component" value="Unassembled WGS sequence"/>
</dbReference>
<protein>
    <submittedName>
        <fullName evidence="1">Uncharacterized protein</fullName>
    </submittedName>
</protein>
<gene>
    <name evidence="1" type="ORF">H8S07_05155</name>
</gene>
<sequence>MALAHQFIVRGMKEELLIPSEQEYIFVSDHLMRYIQDSMRWIHTSWNDQIELEGFPDEGFAVITEMEVERILEIIRPWKALFLASPENFCLTIQEDSDICYREVPVTRREVIEEMEGWIGICDLALKQHSQLVYQGL</sequence>
<accession>A0ABR7ETJ3</accession>
<proteinExistence type="predicted"/>
<comment type="caution">
    <text evidence="1">The sequence shown here is derived from an EMBL/GenBank/DDBJ whole genome shotgun (WGS) entry which is preliminary data.</text>
</comment>
<reference evidence="1 2" key="1">
    <citation type="submission" date="2020-08" db="EMBL/GenBank/DDBJ databases">
        <title>Genome public.</title>
        <authorList>
            <person name="Liu C."/>
            <person name="Sun Q."/>
        </authorList>
    </citation>
    <scope>NUCLEOTIDE SEQUENCE [LARGE SCALE GENOMIC DNA]</scope>
    <source>
        <strain evidence="1 2">NSJ-36</strain>
    </source>
</reference>
<name>A0ABR7ETJ3_9FIRM</name>
<keyword evidence="2" id="KW-1185">Reference proteome</keyword>
<dbReference type="EMBL" id="JACOOY010000005">
    <property type="protein sequence ID" value="MBC5664667.1"/>
    <property type="molecule type" value="Genomic_DNA"/>
</dbReference>
<dbReference type="RefSeq" id="WP_021860673.1">
    <property type="nucleotide sequence ID" value="NZ_JACOOY010000005.1"/>
</dbReference>
<evidence type="ECO:0000313" key="2">
    <source>
        <dbReference type="Proteomes" id="UP000647235"/>
    </source>
</evidence>
<evidence type="ECO:0000313" key="1">
    <source>
        <dbReference type="EMBL" id="MBC5664667.1"/>
    </source>
</evidence>